<dbReference type="Pfam" id="PF04193">
    <property type="entry name" value="PQ-loop"/>
    <property type="match status" value="2"/>
</dbReference>
<proteinExistence type="predicted"/>
<feature type="transmembrane region" description="Helical" evidence="6">
    <location>
        <begin position="158"/>
        <end position="182"/>
    </location>
</feature>
<dbReference type="PANTHER" id="PTHR16201">
    <property type="entry name" value="SEVEN TRANSMEMBRANE PROTEIN 1-RELATED"/>
    <property type="match status" value="1"/>
</dbReference>
<organism evidence="7 8">
    <name type="scientific">Seiridium unicorne</name>
    <dbReference type="NCBI Taxonomy" id="138068"/>
    <lineage>
        <taxon>Eukaryota</taxon>
        <taxon>Fungi</taxon>
        <taxon>Dikarya</taxon>
        <taxon>Ascomycota</taxon>
        <taxon>Pezizomycotina</taxon>
        <taxon>Sordariomycetes</taxon>
        <taxon>Xylariomycetidae</taxon>
        <taxon>Amphisphaeriales</taxon>
        <taxon>Sporocadaceae</taxon>
        <taxon>Seiridium</taxon>
    </lineage>
</organism>
<feature type="transmembrane region" description="Helical" evidence="6">
    <location>
        <begin position="93"/>
        <end position="120"/>
    </location>
</feature>
<evidence type="ECO:0000256" key="4">
    <source>
        <dbReference type="ARBA" id="ARBA00023136"/>
    </source>
</evidence>
<feature type="region of interest" description="Disordered" evidence="5">
    <location>
        <begin position="227"/>
        <end position="249"/>
    </location>
</feature>
<evidence type="ECO:0000256" key="5">
    <source>
        <dbReference type="SAM" id="MobiDB-lite"/>
    </source>
</evidence>
<keyword evidence="8" id="KW-1185">Reference proteome</keyword>
<dbReference type="SMART" id="SM00679">
    <property type="entry name" value="CTNS"/>
    <property type="match status" value="2"/>
</dbReference>
<comment type="subcellular location">
    <subcellularLocation>
        <location evidence="1">Membrane</location>
        <topology evidence="1">Multi-pass membrane protein</topology>
    </subcellularLocation>
</comment>
<dbReference type="InterPro" id="IPR051415">
    <property type="entry name" value="LAAT-1"/>
</dbReference>
<feature type="transmembrane region" description="Helical" evidence="6">
    <location>
        <begin position="6"/>
        <end position="28"/>
    </location>
</feature>
<dbReference type="Gene3D" id="1.20.1280.290">
    <property type="match status" value="1"/>
</dbReference>
<protein>
    <submittedName>
        <fullName evidence="7">PQ loop repeat protein</fullName>
    </submittedName>
</protein>
<name>A0ABR2UQT0_9PEZI</name>
<keyword evidence="3 6" id="KW-1133">Transmembrane helix</keyword>
<gene>
    <name evidence="7" type="ORF">SUNI508_09228</name>
</gene>
<feature type="transmembrane region" description="Helical" evidence="6">
    <location>
        <begin position="126"/>
        <end position="146"/>
    </location>
</feature>
<keyword evidence="4 6" id="KW-0472">Membrane</keyword>
<evidence type="ECO:0000313" key="8">
    <source>
        <dbReference type="Proteomes" id="UP001408356"/>
    </source>
</evidence>
<evidence type="ECO:0000256" key="2">
    <source>
        <dbReference type="ARBA" id="ARBA00022692"/>
    </source>
</evidence>
<dbReference type="InterPro" id="IPR006603">
    <property type="entry name" value="PQ-loop_rpt"/>
</dbReference>
<accession>A0ABR2UQT0</accession>
<evidence type="ECO:0000256" key="3">
    <source>
        <dbReference type="ARBA" id="ARBA00022989"/>
    </source>
</evidence>
<evidence type="ECO:0000313" key="7">
    <source>
        <dbReference type="EMBL" id="KAK9416989.1"/>
    </source>
</evidence>
<feature type="transmembrane region" description="Helical" evidence="6">
    <location>
        <begin position="188"/>
        <end position="213"/>
    </location>
</feature>
<dbReference type="PANTHER" id="PTHR16201:SF37">
    <property type="entry name" value="PQ-LOOP REPEAT-CONTAINING PROTEIN"/>
    <property type="match status" value="1"/>
</dbReference>
<reference evidence="7 8" key="1">
    <citation type="journal article" date="2024" name="J. Plant Pathol.">
        <title>Sequence and assembly of the genome of Seiridium unicorne, isolate CBS 538.82, causal agent of cypress canker disease.</title>
        <authorList>
            <person name="Scali E."/>
            <person name="Rocca G.D."/>
            <person name="Danti R."/>
            <person name="Garbelotto M."/>
            <person name="Barberini S."/>
            <person name="Baroncelli R."/>
            <person name="Emiliani G."/>
        </authorList>
    </citation>
    <scope>NUCLEOTIDE SEQUENCE [LARGE SCALE GENOMIC DNA]</scope>
    <source>
        <strain evidence="7 8">BM-138-508</strain>
    </source>
</reference>
<feature type="transmembrane region" description="Helical" evidence="6">
    <location>
        <begin position="40"/>
        <end position="58"/>
    </location>
</feature>
<dbReference type="Proteomes" id="UP001408356">
    <property type="component" value="Unassembled WGS sequence"/>
</dbReference>
<keyword evidence="2 6" id="KW-0812">Transmembrane</keyword>
<sequence length="307" mass="34132">MDVPIAATTLGITGAVCWSVQLIPQIVINYRQHDTTGLQPTMMLLWALAGLPLGVYNIVQDFNVALKIQPQILTVLSLITWSQCRYYENKWPLWQCGVVVTTSAVALGGIEYGLVSALFAAQRRNVQWPITFMAVLSASLLSAGVLRHYWDIYKERTVRGISFIFVAIDAAGDLTSLLSVFFQSRLDLLGIVIYGSELVLWLGILACGGYYNLMPWLSQKRGRRRDSSYAEEVDEQSGQTTGNDHDLSRSSSTVFRTASSRSDLPDASVQSIRLRAVPVRFGHLACLLPHPEFDYGQIRNLRSVTCP</sequence>
<dbReference type="EMBL" id="JARVKF010000402">
    <property type="protein sequence ID" value="KAK9416989.1"/>
    <property type="molecule type" value="Genomic_DNA"/>
</dbReference>
<evidence type="ECO:0000256" key="6">
    <source>
        <dbReference type="SAM" id="Phobius"/>
    </source>
</evidence>
<evidence type="ECO:0000256" key="1">
    <source>
        <dbReference type="ARBA" id="ARBA00004141"/>
    </source>
</evidence>
<comment type="caution">
    <text evidence="7">The sequence shown here is derived from an EMBL/GenBank/DDBJ whole genome shotgun (WGS) entry which is preliminary data.</text>
</comment>